<dbReference type="EMBL" id="CASHTH010001188">
    <property type="protein sequence ID" value="CAI8012503.1"/>
    <property type="molecule type" value="Genomic_DNA"/>
</dbReference>
<feature type="compositionally biased region" description="Basic and acidic residues" evidence="1">
    <location>
        <begin position="134"/>
        <end position="165"/>
    </location>
</feature>
<dbReference type="GO" id="GO:0032880">
    <property type="term" value="P:regulation of protein localization"/>
    <property type="evidence" value="ECO:0007669"/>
    <property type="project" value="TreeGrafter"/>
</dbReference>
<keyword evidence="4" id="KW-1185">Reference proteome</keyword>
<dbReference type="GO" id="GO:0032418">
    <property type="term" value="P:lysosome localization"/>
    <property type="evidence" value="ECO:0007669"/>
    <property type="project" value="TreeGrafter"/>
</dbReference>
<organism evidence="3 4">
    <name type="scientific">Geodia barretti</name>
    <name type="common">Barrett's horny sponge</name>
    <dbReference type="NCBI Taxonomy" id="519541"/>
    <lineage>
        <taxon>Eukaryota</taxon>
        <taxon>Metazoa</taxon>
        <taxon>Porifera</taxon>
        <taxon>Demospongiae</taxon>
        <taxon>Heteroscleromorpha</taxon>
        <taxon>Tetractinellida</taxon>
        <taxon>Astrophorina</taxon>
        <taxon>Geodiidae</taxon>
        <taxon>Geodia</taxon>
    </lineage>
</organism>
<dbReference type="Gene3D" id="2.30.29.30">
    <property type="entry name" value="Pleckstrin-homology domain (PH domain)/Phosphotyrosine-binding domain (PTB)"/>
    <property type="match status" value="1"/>
</dbReference>
<proteinExistence type="predicted"/>
<dbReference type="GO" id="GO:0007030">
    <property type="term" value="P:Golgi organization"/>
    <property type="evidence" value="ECO:0007669"/>
    <property type="project" value="TreeGrafter"/>
</dbReference>
<dbReference type="InterPro" id="IPR053015">
    <property type="entry name" value="PH_domain-containing_M2"/>
</dbReference>
<dbReference type="GO" id="GO:0019894">
    <property type="term" value="F:kinesin binding"/>
    <property type="evidence" value="ECO:0007669"/>
    <property type="project" value="TreeGrafter"/>
</dbReference>
<dbReference type="PANTHER" id="PTHR46556:SF1">
    <property type="entry name" value="PLECKSTRIN HOMOLOGY DOMAIN-CONTAINING FAMILY M MEMBER 2"/>
    <property type="match status" value="1"/>
</dbReference>
<evidence type="ECO:0000313" key="3">
    <source>
        <dbReference type="EMBL" id="CAI8012503.1"/>
    </source>
</evidence>
<protein>
    <recommendedName>
        <fullName evidence="2">PH domain-containing protein</fullName>
    </recommendedName>
</protein>
<dbReference type="PROSITE" id="PS50003">
    <property type="entry name" value="PH_DOMAIN"/>
    <property type="match status" value="1"/>
</dbReference>
<comment type="caution">
    <text evidence="3">The sequence shown here is derived from an EMBL/GenBank/DDBJ whole genome shotgun (WGS) entry which is preliminary data.</text>
</comment>
<name>A0AA35W8W7_GEOBA</name>
<reference evidence="3" key="1">
    <citation type="submission" date="2023-03" db="EMBL/GenBank/DDBJ databases">
        <authorList>
            <person name="Steffen K."/>
            <person name="Cardenas P."/>
        </authorList>
    </citation>
    <scope>NUCLEOTIDE SEQUENCE</scope>
</reference>
<gene>
    <name evidence="3" type="ORF">GBAR_LOCUS8026</name>
</gene>
<evidence type="ECO:0000256" key="1">
    <source>
        <dbReference type="SAM" id="MobiDB-lite"/>
    </source>
</evidence>
<dbReference type="GO" id="GO:0010008">
    <property type="term" value="C:endosome membrane"/>
    <property type="evidence" value="ECO:0007669"/>
    <property type="project" value="TreeGrafter"/>
</dbReference>
<accession>A0AA35W8W7</accession>
<sequence>MCVCACVEMASGLLYFKKNSRVGLSSWKQGFFRLIDGTLHQFGSETDKLSKATFSLAGCGGVTRVVSTGDSRQFVLSLSLAGSQPLLLATGTEEELTQWQMALCEAVLQVQSSDQCKNPMCTVLLTKEKVSVHDVYSNEKEREEERREREKGEREGEKREREMRAKRERRNCHCAGPHLARGHVQRVGPPHHVL</sequence>
<dbReference type="SUPFAM" id="SSF50729">
    <property type="entry name" value="PH domain-like"/>
    <property type="match status" value="1"/>
</dbReference>
<dbReference type="SMART" id="SM00233">
    <property type="entry name" value="PH"/>
    <property type="match status" value="1"/>
</dbReference>
<dbReference type="PANTHER" id="PTHR46556">
    <property type="entry name" value="PLECKSTRIN HOMOLOGY DOMAIN-CONTAINING FAMILY M MEMBER 2"/>
    <property type="match status" value="1"/>
</dbReference>
<dbReference type="InterPro" id="IPR001849">
    <property type="entry name" value="PH_domain"/>
</dbReference>
<evidence type="ECO:0000313" key="4">
    <source>
        <dbReference type="Proteomes" id="UP001174909"/>
    </source>
</evidence>
<feature type="domain" description="PH" evidence="2">
    <location>
        <begin position="7"/>
        <end position="108"/>
    </location>
</feature>
<dbReference type="Proteomes" id="UP001174909">
    <property type="component" value="Unassembled WGS sequence"/>
</dbReference>
<dbReference type="Pfam" id="PF00169">
    <property type="entry name" value="PH"/>
    <property type="match status" value="1"/>
</dbReference>
<feature type="region of interest" description="Disordered" evidence="1">
    <location>
        <begin position="134"/>
        <end position="194"/>
    </location>
</feature>
<dbReference type="InterPro" id="IPR011993">
    <property type="entry name" value="PH-like_dom_sf"/>
</dbReference>
<evidence type="ECO:0000259" key="2">
    <source>
        <dbReference type="PROSITE" id="PS50003"/>
    </source>
</evidence>
<dbReference type="AlphaFoldDB" id="A0AA35W8W7"/>